<reference evidence="1 2" key="1">
    <citation type="journal article" date="2010" name="Science">
        <title>Genomic comparison of the ants Camponotus floridanus and Harpegnathos saltator.</title>
        <authorList>
            <person name="Bonasio R."/>
            <person name="Zhang G."/>
            <person name="Ye C."/>
            <person name="Mutti N.S."/>
            <person name="Fang X."/>
            <person name="Qin N."/>
            <person name="Donahue G."/>
            <person name="Yang P."/>
            <person name="Li Q."/>
            <person name="Li C."/>
            <person name="Zhang P."/>
            <person name="Huang Z."/>
            <person name="Berger S.L."/>
            <person name="Reinberg D."/>
            <person name="Wang J."/>
            <person name="Liebig J."/>
        </authorList>
    </citation>
    <scope>NUCLEOTIDE SEQUENCE [LARGE SCALE GENOMIC DNA]</scope>
    <source>
        <strain evidence="2">C129</strain>
    </source>
</reference>
<organism evidence="2">
    <name type="scientific">Camponotus floridanus</name>
    <name type="common">Florida carpenter ant</name>
    <dbReference type="NCBI Taxonomy" id="104421"/>
    <lineage>
        <taxon>Eukaryota</taxon>
        <taxon>Metazoa</taxon>
        <taxon>Ecdysozoa</taxon>
        <taxon>Arthropoda</taxon>
        <taxon>Hexapoda</taxon>
        <taxon>Insecta</taxon>
        <taxon>Pterygota</taxon>
        <taxon>Neoptera</taxon>
        <taxon>Endopterygota</taxon>
        <taxon>Hymenoptera</taxon>
        <taxon>Apocrita</taxon>
        <taxon>Aculeata</taxon>
        <taxon>Formicoidea</taxon>
        <taxon>Formicidae</taxon>
        <taxon>Formicinae</taxon>
        <taxon>Camponotus</taxon>
    </lineage>
</organism>
<evidence type="ECO:0000313" key="2">
    <source>
        <dbReference type="Proteomes" id="UP000000311"/>
    </source>
</evidence>
<feature type="non-terminal residue" evidence="1">
    <location>
        <position position="1"/>
    </location>
</feature>
<dbReference type="EMBL" id="GL440282">
    <property type="protein sequence ID" value="EFN66027.1"/>
    <property type="molecule type" value="Genomic_DNA"/>
</dbReference>
<sequence>YSLSDYNNIMASNFAVDFEKFEIYARETAELYINLYGWYRMPPSVHKVLLHGSNI</sequence>
<evidence type="ECO:0000313" key="1">
    <source>
        <dbReference type="EMBL" id="EFN66027.1"/>
    </source>
</evidence>
<name>E2AKL2_CAMFO</name>
<proteinExistence type="predicted"/>
<protein>
    <submittedName>
        <fullName evidence="1">Uncharacterized protein</fullName>
    </submittedName>
</protein>
<dbReference type="Proteomes" id="UP000000311">
    <property type="component" value="Unassembled WGS sequence"/>
</dbReference>
<dbReference type="OMA" id="KFEIYAR"/>
<gene>
    <name evidence="1" type="ORF">EAG_10476</name>
</gene>
<dbReference type="InParanoid" id="E2AKL2"/>
<keyword evidence="2" id="KW-1185">Reference proteome</keyword>
<feature type="non-terminal residue" evidence="1">
    <location>
        <position position="55"/>
    </location>
</feature>
<accession>E2AKL2</accession>
<dbReference type="AlphaFoldDB" id="E2AKL2"/>